<protein>
    <submittedName>
        <fullName evidence="2">Uncharacterized protein</fullName>
    </submittedName>
</protein>
<dbReference type="Proteomes" id="UP000294739">
    <property type="component" value="Unassembled WGS sequence"/>
</dbReference>
<feature type="region of interest" description="Disordered" evidence="1">
    <location>
        <begin position="69"/>
        <end position="104"/>
    </location>
</feature>
<dbReference type="EMBL" id="SMKZ01000098">
    <property type="protein sequence ID" value="TDD95015.1"/>
    <property type="molecule type" value="Genomic_DNA"/>
</dbReference>
<evidence type="ECO:0000256" key="1">
    <source>
        <dbReference type="SAM" id="MobiDB-lite"/>
    </source>
</evidence>
<keyword evidence="3" id="KW-1185">Reference proteome</keyword>
<evidence type="ECO:0000313" key="3">
    <source>
        <dbReference type="Proteomes" id="UP000294739"/>
    </source>
</evidence>
<reference evidence="2 3" key="1">
    <citation type="submission" date="2019-03" db="EMBL/GenBank/DDBJ databases">
        <title>Draft genome sequences of novel Actinobacteria.</title>
        <authorList>
            <person name="Sahin N."/>
            <person name="Ay H."/>
            <person name="Saygin H."/>
        </authorList>
    </citation>
    <scope>NUCLEOTIDE SEQUENCE [LARGE SCALE GENOMIC DNA]</scope>
    <source>
        <strain evidence="2 3">5K138</strain>
    </source>
</reference>
<name>A0A4R5C7D4_9ACTN</name>
<sequence>MTDKPRTASGRGTNATIGAPVATGPYIDPHWRVRHDKVDKAGTVTLRHNSRLHHVGIGRALSGTRTLCSSTTYTSGSSTGTPANYCASSPSTRPETSSPAASHP</sequence>
<accession>A0A4R5C7D4</accession>
<comment type="caution">
    <text evidence="2">The sequence shown here is derived from an EMBL/GenBank/DDBJ whole genome shotgun (WGS) entry which is preliminary data.</text>
</comment>
<gene>
    <name evidence="2" type="ORF">E1269_31480</name>
</gene>
<proteinExistence type="predicted"/>
<organism evidence="2 3">
    <name type="scientific">Jiangella asiatica</name>
    <dbReference type="NCBI Taxonomy" id="2530372"/>
    <lineage>
        <taxon>Bacteria</taxon>
        <taxon>Bacillati</taxon>
        <taxon>Actinomycetota</taxon>
        <taxon>Actinomycetes</taxon>
        <taxon>Jiangellales</taxon>
        <taxon>Jiangellaceae</taxon>
        <taxon>Jiangella</taxon>
    </lineage>
</organism>
<evidence type="ECO:0000313" key="2">
    <source>
        <dbReference type="EMBL" id="TDD95015.1"/>
    </source>
</evidence>
<dbReference type="AlphaFoldDB" id="A0A4R5C7D4"/>
<feature type="region of interest" description="Disordered" evidence="1">
    <location>
        <begin position="1"/>
        <end position="28"/>
    </location>
</feature>
<dbReference type="InParanoid" id="A0A4R5C7D4"/>
<feature type="non-terminal residue" evidence="2">
    <location>
        <position position="104"/>
    </location>
</feature>